<dbReference type="InterPro" id="IPR033956">
    <property type="entry name" value="Translin"/>
</dbReference>
<keyword evidence="8" id="KW-0472">Membrane</keyword>
<dbReference type="Gene3D" id="1.20.58.190">
    <property type="entry name" value="Translin, domain 1"/>
    <property type="match status" value="1"/>
</dbReference>
<reference evidence="11 12" key="1">
    <citation type="submission" date="2019-03" db="EMBL/GenBank/DDBJ databases">
        <title>Sequencing 25 genomes of Wallemia mellicola.</title>
        <authorList>
            <person name="Gostincar C."/>
        </authorList>
    </citation>
    <scope>NUCLEOTIDE SEQUENCE [LARGE SCALE GENOMIC DNA]</scope>
    <source>
        <strain evidence="9 11">EXF-6152</strain>
        <strain evidence="10 12">EXF-757</strain>
    </source>
</reference>
<evidence type="ECO:0000313" key="11">
    <source>
        <dbReference type="Proteomes" id="UP000310685"/>
    </source>
</evidence>
<dbReference type="Proteomes" id="UP000310685">
    <property type="component" value="Unassembled WGS sequence"/>
</dbReference>
<dbReference type="PANTHER" id="PTHR34144:SF7">
    <property type="entry name" value="EXPORT PROTEIN (CAP59), PUTATIVE (AFU_ORTHOLOGUE AFUA_7G05020)-RELATED"/>
    <property type="match status" value="1"/>
</dbReference>
<organism evidence="9 11">
    <name type="scientific">Wallemia mellicola</name>
    <dbReference type="NCBI Taxonomy" id="1708541"/>
    <lineage>
        <taxon>Eukaryota</taxon>
        <taxon>Fungi</taxon>
        <taxon>Dikarya</taxon>
        <taxon>Basidiomycota</taxon>
        <taxon>Wallemiomycotina</taxon>
        <taxon>Wallemiomycetes</taxon>
        <taxon>Wallemiales</taxon>
        <taxon>Wallemiaceae</taxon>
        <taxon>Wallemia</taxon>
    </lineage>
</organism>
<accession>A0A4T0M3U5</accession>
<keyword evidence="8" id="KW-0812">Transmembrane</keyword>
<dbReference type="InterPro" id="IPR021047">
    <property type="entry name" value="Mannosyltransferase_CMT1"/>
</dbReference>
<dbReference type="SUPFAM" id="SSF74784">
    <property type="entry name" value="Translin"/>
    <property type="match status" value="1"/>
</dbReference>
<dbReference type="GO" id="GO:0003697">
    <property type="term" value="F:single-stranded DNA binding"/>
    <property type="evidence" value="ECO:0007669"/>
    <property type="project" value="InterPro"/>
</dbReference>
<feature type="transmembrane region" description="Helical" evidence="8">
    <location>
        <begin position="227"/>
        <end position="245"/>
    </location>
</feature>
<evidence type="ECO:0000313" key="9">
    <source>
        <dbReference type="EMBL" id="TIB77370.1"/>
    </source>
</evidence>
<evidence type="ECO:0000256" key="2">
    <source>
        <dbReference type="ARBA" id="ARBA00004496"/>
    </source>
</evidence>
<dbReference type="GO" id="GO:0016070">
    <property type="term" value="P:RNA metabolic process"/>
    <property type="evidence" value="ECO:0007669"/>
    <property type="project" value="InterPro"/>
</dbReference>
<sequence>MGDEKRMRFDNFQDQMKHLNVTIEKDNDYKQSLRDTVSLMDEHLQNAMANAQKIHTTKQEDIKINVIEPTTSCLKQFREFYLSEFANKMSDIEYLKYQHLWSRSIQTYMFIQLLLNYLQDEDLLTHKEFNEFTKYDDHLYDYLFALISLVNELTRLTVNTVIMNEFDRPKRISAFLKDVYQGLSLLNFKNDALRRKFDSLKYDLNKLRVCSSASSLEMVRLKDHPKFITIALLSSLSLVLEYFYFGFPSSLLLYLTLLLITTPLYILLQCLTFNKVKQSRSKLVTLALVTLSFIYLISRPTYPVTGPGSQLNRQDPISNNTDTYFFSANFYNNQDVLPEFFNQFLQLSDYLGHDKVYLSIYESNSKDNTKVLLQEFNKSLNDLGISHTVITDQSTVKPTLVGNERIGYLAGVRNKTLEPLTKELDEKFKKFKKIVFFNDVFFDWFSVVRLLNTRNGDYDQVCAFDYFKIGVYDTWVTRDTCQRRVKPVWPHFQDKHSINLLRQDKPIPVNSCWNGLTAFDSKWFVEGRQEDITPVRFRILDECVASECLMSSYDIHLQSDKQPDIYMNPQVPTAYERPVFQLRARLVNLSLTRPYLTYRYWFEERLFGWLTAIGRKEETCAEFLTKWKMDNCKSNN</sequence>
<keyword evidence="4" id="KW-0963">Cytoplasm</keyword>
<dbReference type="PANTHER" id="PTHR34144">
    <property type="entry name" value="CHROMOSOME 8, WHOLE GENOME SHOTGUN SEQUENCE"/>
    <property type="match status" value="1"/>
</dbReference>
<dbReference type="AlphaFoldDB" id="A0A4T0M3U5"/>
<keyword evidence="8" id="KW-1133">Transmembrane helix</keyword>
<evidence type="ECO:0000256" key="4">
    <source>
        <dbReference type="ARBA" id="ARBA00022490"/>
    </source>
</evidence>
<dbReference type="Gene3D" id="1.20.58.200">
    <property type="entry name" value="Translin, domain 2"/>
    <property type="match status" value="1"/>
</dbReference>
<dbReference type="EMBL" id="SPRC01000035">
    <property type="protein sequence ID" value="TIB77370.1"/>
    <property type="molecule type" value="Genomic_DNA"/>
</dbReference>
<dbReference type="InterPro" id="IPR016068">
    <property type="entry name" value="Translin_N"/>
</dbReference>
<feature type="transmembrane region" description="Helical" evidence="8">
    <location>
        <begin position="251"/>
        <end position="271"/>
    </location>
</feature>
<name>A0A4T0M3U5_9BASI</name>
<evidence type="ECO:0000256" key="7">
    <source>
        <dbReference type="ARBA" id="ARBA00023242"/>
    </source>
</evidence>
<dbReference type="GO" id="GO:0043565">
    <property type="term" value="F:sequence-specific DNA binding"/>
    <property type="evidence" value="ECO:0007669"/>
    <property type="project" value="InterPro"/>
</dbReference>
<evidence type="ECO:0000256" key="6">
    <source>
        <dbReference type="ARBA" id="ARBA00023125"/>
    </source>
</evidence>
<dbReference type="Proteomes" id="UP000310708">
    <property type="component" value="Unassembled WGS sequence"/>
</dbReference>
<dbReference type="Pfam" id="PF11735">
    <property type="entry name" value="CAP59_mtransfer"/>
    <property type="match status" value="1"/>
</dbReference>
<evidence type="ECO:0000256" key="3">
    <source>
        <dbReference type="ARBA" id="ARBA00005902"/>
    </source>
</evidence>
<comment type="similarity">
    <text evidence="3">Belongs to the translin family.</text>
</comment>
<evidence type="ECO:0000313" key="10">
    <source>
        <dbReference type="EMBL" id="TIC64009.1"/>
    </source>
</evidence>
<dbReference type="InterPro" id="IPR016069">
    <property type="entry name" value="Translin_C"/>
</dbReference>
<dbReference type="GO" id="GO:0003723">
    <property type="term" value="F:RNA binding"/>
    <property type="evidence" value="ECO:0007669"/>
    <property type="project" value="UniProtKB-KW"/>
</dbReference>
<dbReference type="GO" id="GO:0005634">
    <property type="term" value="C:nucleus"/>
    <property type="evidence" value="ECO:0007669"/>
    <property type="project" value="UniProtKB-SubCell"/>
</dbReference>
<evidence type="ECO:0000313" key="12">
    <source>
        <dbReference type="Proteomes" id="UP000310708"/>
    </source>
</evidence>
<evidence type="ECO:0000256" key="1">
    <source>
        <dbReference type="ARBA" id="ARBA00004123"/>
    </source>
</evidence>
<evidence type="ECO:0000256" key="5">
    <source>
        <dbReference type="ARBA" id="ARBA00022884"/>
    </source>
</evidence>
<feature type="transmembrane region" description="Helical" evidence="8">
    <location>
        <begin position="283"/>
        <end position="302"/>
    </location>
</feature>
<comment type="subcellular location">
    <subcellularLocation>
        <location evidence="2">Cytoplasm</location>
    </subcellularLocation>
    <subcellularLocation>
        <location evidence="1">Nucleus</location>
    </subcellularLocation>
</comment>
<dbReference type="EMBL" id="SPRX01000039">
    <property type="protein sequence ID" value="TIC64009.1"/>
    <property type="molecule type" value="Genomic_DNA"/>
</dbReference>
<proteinExistence type="inferred from homology"/>
<evidence type="ECO:0000256" key="8">
    <source>
        <dbReference type="SAM" id="Phobius"/>
    </source>
</evidence>
<keyword evidence="5" id="KW-0694">RNA-binding</keyword>
<dbReference type="Pfam" id="PF01997">
    <property type="entry name" value="Translin"/>
    <property type="match status" value="1"/>
</dbReference>
<protein>
    <submittedName>
        <fullName evidence="9">Uncharacterized protein</fullName>
    </submittedName>
</protein>
<dbReference type="GO" id="GO:0005737">
    <property type="term" value="C:cytoplasm"/>
    <property type="evidence" value="ECO:0007669"/>
    <property type="project" value="UniProtKB-SubCell"/>
</dbReference>
<comment type="caution">
    <text evidence="9">The sequence shown here is derived from an EMBL/GenBank/DDBJ whole genome shotgun (WGS) entry which is preliminary data.</text>
</comment>
<dbReference type="CDD" id="cd14819">
    <property type="entry name" value="Translin"/>
    <property type="match status" value="1"/>
</dbReference>
<dbReference type="InterPro" id="IPR036081">
    <property type="entry name" value="Translin_sf"/>
</dbReference>
<gene>
    <name evidence="10" type="ORF">E3Q01_03014</name>
    <name evidence="9" type="ORF">E3Q22_03079</name>
</gene>
<dbReference type="InterPro" id="IPR002848">
    <property type="entry name" value="Translin_fam"/>
</dbReference>
<keyword evidence="6" id="KW-0238">DNA-binding</keyword>
<keyword evidence="7" id="KW-0539">Nucleus</keyword>